<keyword evidence="3" id="KW-1185">Reference proteome</keyword>
<organism evidence="2 3">
    <name type="scientific">Streptomyces cuspidosporus</name>
    <dbReference type="NCBI Taxonomy" id="66882"/>
    <lineage>
        <taxon>Bacteria</taxon>
        <taxon>Bacillati</taxon>
        <taxon>Actinomycetota</taxon>
        <taxon>Actinomycetes</taxon>
        <taxon>Kitasatosporales</taxon>
        <taxon>Streptomycetaceae</taxon>
        <taxon>Streptomyces</taxon>
    </lineage>
</organism>
<sequence length="127" mass="13707">MPLRIIRSKFSFGRVMSCQNSAPPKVRPGSGCRWGSAPRDVKSSLTLRTPGCRFRTCESAVEPLRPVPTTNVRGRVLMGPPPVLARRGVRRRGGGRARAAGQRSVKAQVRPGRKGVDGGNTTAIMET</sequence>
<reference evidence="2 3" key="1">
    <citation type="journal article" date="2019" name="Int. J. Syst. Evol. Microbiol.">
        <title>The Global Catalogue of Microorganisms (GCM) 10K type strain sequencing project: providing services to taxonomists for standard genome sequencing and annotation.</title>
        <authorList>
            <consortium name="The Broad Institute Genomics Platform"/>
            <consortium name="The Broad Institute Genome Sequencing Center for Infectious Disease"/>
            <person name="Wu L."/>
            <person name="Ma J."/>
        </authorList>
    </citation>
    <scope>NUCLEOTIDE SEQUENCE [LARGE SCALE GENOMIC DNA]</scope>
    <source>
        <strain evidence="2 3">JCM 4316</strain>
    </source>
</reference>
<feature type="region of interest" description="Disordered" evidence="1">
    <location>
        <begin position="70"/>
        <end position="127"/>
    </location>
</feature>
<evidence type="ECO:0000313" key="3">
    <source>
        <dbReference type="Proteomes" id="UP001500253"/>
    </source>
</evidence>
<proteinExistence type="predicted"/>
<protein>
    <submittedName>
        <fullName evidence="2">Uncharacterized protein</fullName>
    </submittedName>
</protein>
<name>A0ABN3G1B8_9ACTN</name>
<evidence type="ECO:0000256" key="1">
    <source>
        <dbReference type="SAM" id="MobiDB-lite"/>
    </source>
</evidence>
<accession>A0ABN3G1B8</accession>
<evidence type="ECO:0000313" key="2">
    <source>
        <dbReference type="EMBL" id="GAA2342189.1"/>
    </source>
</evidence>
<dbReference type="EMBL" id="BAAASD010000009">
    <property type="protein sequence ID" value="GAA2342189.1"/>
    <property type="molecule type" value="Genomic_DNA"/>
</dbReference>
<comment type="caution">
    <text evidence="2">The sequence shown here is derived from an EMBL/GenBank/DDBJ whole genome shotgun (WGS) entry which is preliminary data.</text>
</comment>
<dbReference type="Proteomes" id="UP001500253">
    <property type="component" value="Unassembled WGS sequence"/>
</dbReference>
<gene>
    <name evidence="2" type="ORF">GCM10010246_29290</name>
</gene>